<dbReference type="STRING" id="398843.A3K89_15255"/>
<evidence type="ECO:0000256" key="1">
    <source>
        <dbReference type="PIRNR" id="PIRNR006221"/>
    </source>
</evidence>
<dbReference type="EMBL" id="FZOW01000014">
    <property type="protein sequence ID" value="SNT32666.1"/>
    <property type="molecule type" value="Genomic_DNA"/>
</dbReference>
<dbReference type="Gene3D" id="1.10.510.10">
    <property type="entry name" value="Transferase(Phosphotransferase) domain 1"/>
    <property type="match status" value="1"/>
</dbReference>
<dbReference type="AlphaFoldDB" id="A0A239LQ31"/>
<dbReference type="RefSeq" id="WP_089250199.1">
    <property type="nucleotide sequence ID" value="NZ_FZOW01000014.1"/>
</dbReference>
<keyword evidence="1 2" id="KW-0418">Kinase</keyword>
<dbReference type="Gene3D" id="1.20.1270.240">
    <property type="match status" value="1"/>
</dbReference>
<comment type="similarity">
    <text evidence="1">Belongs to the fructosamine kinase family.</text>
</comment>
<dbReference type="OrthoDB" id="5291879at2"/>
<dbReference type="InterPro" id="IPR016477">
    <property type="entry name" value="Fructo-/Ketosamine-3-kinase"/>
</dbReference>
<reference evidence="3" key="1">
    <citation type="submission" date="2017-06" db="EMBL/GenBank/DDBJ databases">
        <authorList>
            <person name="Varghese N."/>
            <person name="Submissions S."/>
        </authorList>
    </citation>
    <scope>NUCLEOTIDE SEQUENCE [LARGE SCALE GENOMIC DNA]</scope>
    <source>
        <strain evidence="3">JCM 23211</strain>
    </source>
</reference>
<organism evidence="2 3">
    <name type="scientific">Rhodococcoides kyotonense</name>
    <dbReference type="NCBI Taxonomy" id="398843"/>
    <lineage>
        <taxon>Bacteria</taxon>
        <taxon>Bacillati</taxon>
        <taxon>Actinomycetota</taxon>
        <taxon>Actinomycetes</taxon>
        <taxon>Mycobacteriales</taxon>
        <taxon>Nocardiaceae</taxon>
        <taxon>Rhodococcoides</taxon>
    </lineage>
</organism>
<dbReference type="SUPFAM" id="SSF56112">
    <property type="entry name" value="Protein kinase-like (PK-like)"/>
    <property type="match status" value="1"/>
</dbReference>
<dbReference type="InterPro" id="IPR011009">
    <property type="entry name" value="Kinase-like_dom_sf"/>
</dbReference>
<dbReference type="PANTHER" id="PTHR12149">
    <property type="entry name" value="FRUCTOSAMINE 3 KINASE-RELATED PROTEIN"/>
    <property type="match status" value="1"/>
</dbReference>
<dbReference type="Pfam" id="PF03881">
    <property type="entry name" value="Fructosamin_kin"/>
    <property type="match status" value="1"/>
</dbReference>
<dbReference type="PANTHER" id="PTHR12149:SF8">
    <property type="entry name" value="PROTEIN-RIBULOSAMINE 3-KINASE"/>
    <property type="match status" value="1"/>
</dbReference>
<dbReference type="GO" id="GO:0016301">
    <property type="term" value="F:kinase activity"/>
    <property type="evidence" value="ECO:0007669"/>
    <property type="project" value="UniProtKB-UniRule"/>
</dbReference>
<evidence type="ECO:0000313" key="3">
    <source>
        <dbReference type="Proteomes" id="UP000198327"/>
    </source>
</evidence>
<evidence type="ECO:0000313" key="2">
    <source>
        <dbReference type="EMBL" id="SNT32666.1"/>
    </source>
</evidence>
<dbReference type="Gene3D" id="3.30.200.20">
    <property type="entry name" value="Phosphorylase Kinase, domain 1"/>
    <property type="match status" value="1"/>
</dbReference>
<protein>
    <submittedName>
        <fullName evidence="2">Fructosamine-3-kinase</fullName>
    </submittedName>
</protein>
<dbReference type="Proteomes" id="UP000198327">
    <property type="component" value="Unassembled WGS sequence"/>
</dbReference>
<proteinExistence type="inferred from homology"/>
<dbReference type="PIRSF" id="PIRSF006221">
    <property type="entry name" value="Ketosamine-3-kinase"/>
    <property type="match status" value="1"/>
</dbReference>
<name>A0A239LQ31_9NOCA</name>
<accession>A0A239LQ31</accession>
<gene>
    <name evidence="2" type="ORF">SAMN05421642_11413</name>
</gene>
<keyword evidence="1" id="KW-0808">Transferase</keyword>
<sequence>MSADTYSKTDRSAHPDFFAAEAAGLRWLRDGGGAVVDVLAVDRTHIDLARLVSSSPSADAATEFGARLSQVHDAGARGFGCSPDGFDGQMFIGARPMSSVEHASWGSFYIAERVLPFLRIAVDAGNISTSDAADVERACDPIAAGAFDDGDAPARIHGDLWTGNVVWTDSGVVMIDPAAHGGHRETDLAMLALFGVPMLSEIVDGYRSTHPLRDGWEDRIPLHQLHPLAVHAAGHGPAYGVALRRAAGAVARLS</sequence>
<keyword evidence="3" id="KW-1185">Reference proteome</keyword>